<dbReference type="Proteomes" id="UP000242818">
    <property type="component" value="Unassembled WGS sequence"/>
</dbReference>
<gene>
    <name evidence="2" type="ORF">GA0116948_11067</name>
</gene>
<dbReference type="AlphaFoldDB" id="A0A1C4EWD3"/>
<evidence type="ECO:0000256" key="1">
    <source>
        <dbReference type="SAM" id="Phobius"/>
    </source>
</evidence>
<keyword evidence="1" id="KW-0812">Transmembrane</keyword>
<keyword evidence="1" id="KW-1133">Transmembrane helix</keyword>
<evidence type="ECO:0008006" key="4">
    <source>
        <dbReference type="Google" id="ProtNLM"/>
    </source>
</evidence>
<evidence type="ECO:0000313" key="3">
    <source>
        <dbReference type="Proteomes" id="UP000242818"/>
    </source>
</evidence>
<sequence length="108" mass="11972">MSSVYQVNKGINAAFEFKGLKSQYIVYLGLGLVILLVSFAILFMMQVSLIIVVPSIGILGGGMVSKIYKMSNTYGAHGLTKRRAYRQVPVVIICRKRVSKILETTQRS</sequence>
<feature type="transmembrane region" description="Helical" evidence="1">
    <location>
        <begin position="24"/>
        <end position="43"/>
    </location>
</feature>
<dbReference type="STRING" id="1335309.GA0116948_11067"/>
<name>A0A1C4EWD3_9BACT</name>
<proteinExistence type="predicted"/>
<dbReference type="Pfam" id="PF13571">
    <property type="entry name" value="DUF4133"/>
    <property type="match status" value="1"/>
</dbReference>
<dbReference type="OrthoDB" id="1273979at2"/>
<dbReference type="InterPro" id="IPR025407">
    <property type="entry name" value="DUF4133"/>
</dbReference>
<keyword evidence="1" id="KW-0472">Membrane</keyword>
<feature type="transmembrane region" description="Helical" evidence="1">
    <location>
        <begin position="49"/>
        <end position="68"/>
    </location>
</feature>
<reference evidence="2 3" key="1">
    <citation type="submission" date="2016-08" db="EMBL/GenBank/DDBJ databases">
        <authorList>
            <person name="Seilhamer J.J."/>
        </authorList>
    </citation>
    <scope>NUCLEOTIDE SEQUENCE [LARGE SCALE GENOMIC DNA]</scope>
    <source>
        <strain evidence="2 3">A37T2</strain>
    </source>
</reference>
<dbReference type="EMBL" id="FMAR01000010">
    <property type="protein sequence ID" value="SCC48019.1"/>
    <property type="molecule type" value="Genomic_DNA"/>
</dbReference>
<protein>
    <recommendedName>
        <fullName evidence="4">DUF4133 domain-containing protein</fullName>
    </recommendedName>
</protein>
<keyword evidence="3" id="KW-1185">Reference proteome</keyword>
<organism evidence="2 3">
    <name type="scientific">Chitinophaga costaii</name>
    <dbReference type="NCBI Taxonomy" id="1335309"/>
    <lineage>
        <taxon>Bacteria</taxon>
        <taxon>Pseudomonadati</taxon>
        <taxon>Bacteroidota</taxon>
        <taxon>Chitinophagia</taxon>
        <taxon>Chitinophagales</taxon>
        <taxon>Chitinophagaceae</taxon>
        <taxon>Chitinophaga</taxon>
    </lineage>
</organism>
<evidence type="ECO:0000313" key="2">
    <source>
        <dbReference type="EMBL" id="SCC48019.1"/>
    </source>
</evidence>
<dbReference type="RefSeq" id="WP_089713372.1">
    <property type="nucleotide sequence ID" value="NZ_FMAR01000010.1"/>
</dbReference>
<accession>A0A1C4EWD3</accession>